<keyword evidence="1" id="KW-0732">Signal</keyword>
<dbReference type="Proteomes" id="UP000247409">
    <property type="component" value="Unassembled WGS sequence"/>
</dbReference>
<name>A0A2V3J0F3_9FLOR</name>
<evidence type="ECO:0000313" key="2">
    <source>
        <dbReference type="EMBL" id="PXF47892.1"/>
    </source>
</evidence>
<feature type="signal peptide" evidence="1">
    <location>
        <begin position="1"/>
        <end position="28"/>
    </location>
</feature>
<evidence type="ECO:0008006" key="4">
    <source>
        <dbReference type="Google" id="ProtNLM"/>
    </source>
</evidence>
<dbReference type="EMBL" id="NBIV01000018">
    <property type="protein sequence ID" value="PXF47892.1"/>
    <property type="molecule type" value="Genomic_DNA"/>
</dbReference>
<sequence length="424" mass="48758">MSISFHWQVTKVITFMVIMAIIAKKTEQTAISSGNRLSKPAATEHTVLIPGSYGGLGNQLYYLCEHLMFARQGNMTLVPPTVGMRHLPGENVTVYLQDEAYDTFLDSRFLKKVVNVSLVLPNHCDNRVQHIFLGRRHGVLDLQTPRYREAAQRLIGKKPNETLNSCAKRFAEGSKLHRRFLPMSYGSNFSLVKEVASLRGSCVFLDGHSFFWKGAEGQEYLYSFMHYIEAAPRVKRLADQWKTGRLCVFHLRYDERECLPDVERMKEKVCIRRRLRTRAKDTVIWTDMEPLVNGVVTLMQQKGANVLYLALSPYVPQGTALKLKSLFAKKVKIATAVPDGLGHMLKNFVERELAIRAKVFVGDFASTWSGTLYYKRRTLSRDTQWSCALLEKCTEFAFYNNHSKLETPEWFEKHYKVRPYAHEL</sequence>
<accession>A0A2V3J0F3</accession>
<dbReference type="OrthoDB" id="12268at2759"/>
<comment type="caution">
    <text evidence="2">The sequence shown here is derived from an EMBL/GenBank/DDBJ whole genome shotgun (WGS) entry which is preliminary data.</text>
</comment>
<proteinExistence type="predicted"/>
<reference evidence="2 3" key="1">
    <citation type="journal article" date="2018" name="Mol. Biol. Evol.">
        <title>Analysis of the draft genome of the red seaweed Gracilariopsis chorda provides insights into genome size evolution in Rhodophyta.</title>
        <authorList>
            <person name="Lee J."/>
            <person name="Yang E.C."/>
            <person name="Graf L."/>
            <person name="Yang J.H."/>
            <person name="Qiu H."/>
            <person name="Zel Zion U."/>
            <person name="Chan C.X."/>
            <person name="Stephens T.G."/>
            <person name="Weber A.P.M."/>
            <person name="Boo G.H."/>
            <person name="Boo S.M."/>
            <person name="Kim K.M."/>
            <person name="Shin Y."/>
            <person name="Jung M."/>
            <person name="Lee S.J."/>
            <person name="Yim H.S."/>
            <person name="Lee J.H."/>
            <person name="Bhattacharya D."/>
            <person name="Yoon H.S."/>
        </authorList>
    </citation>
    <scope>NUCLEOTIDE SEQUENCE [LARGE SCALE GENOMIC DNA]</scope>
    <source>
        <strain evidence="2 3">SKKU-2015</strain>
        <tissue evidence="2">Whole body</tissue>
    </source>
</reference>
<feature type="chain" id="PRO_5015848479" description="O-fucosyltransferase family protein" evidence="1">
    <location>
        <begin position="29"/>
        <end position="424"/>
    </location>
</feature>
<evidence type="ECO:0000313" key="3">
    <source>
        <dbReference type="Proteomes" id="UP000247409"/>
    </source>
</evidence>
<dbReference type="Gene3D" id="3.40.50.11350">
    <property type="match status" value="1"/>
</dbReference>
<protein>
    <recommendedName>
        <fullName evidence="4">O-fucosyltransferase family protein</fullName>
    </recommendedName>
</protein>
<keyword evidence="3" id="KW-1185">Reference proteome</keyword>
<dbReference type="AlphaFoldDB" id="A0A2V3J0F3"/>
<gene>
    <name evidence="2" type="ORF">BWQ96_02278</name>
</gene>
<evidence type="ECO:0000256" key="1">
    <source>
        <dbReference type="SAM" id="SignalP"/>
    </source>
</evidence>
<organism evidence="2 3">
    <name type="scientific">Gracilariopsis chorda</name>
    <dbReference type="NCBI Taxonomy" id="448386"/>
    <lineage>
        <taxon>Eukaryota</taxon>
        <taxon>Rhodophyta</taxon>
        <taxon>Florideophyceae</taxon>
        <taxon>Rhodymeniophycidae</taxon>
        <taxon>Gracilariales</taxon>
        <taxon>Gracilariaceae</taxon>
        <taxon>Gracilariopsis</taxon>
    </lineage>
</organism>